<accession>A0A932VR50</accession>
<evidence type="ECO:0000256" key="3">
    <source>
        <dbReference type="ARBA" id="ARBA00022692"/>
    </source>
</evidence>
<feature type="transmembrane region" description="Helical" evidence="6">
    <location>
        <begin position="12"/>
        <end position="30"/>
    </location>
</feature>
<reference evidence="7" key="1">
    <citation type="submission" date="2020-07" db="EMBL/GenBank/DDBJ databases">
        <title>Huge and variable diversity of episymbiotic CPR bacteria and DPANN archaea in groundwater ecosystems.</title>
        <authorList>
            <person name="He C.Y."/>
            <person name="Keren R."/>
            <person name="Whittaker M."/>
            <person name="Farag I.F."/>
            <person name="Doudna J."/>
            <person name="Cate J.H.D."/>
            <person name="Banfield J.F."/>
        </authorList>
    </citation>
    <scope>NUCLEOTIDE SEQUENCE</scope>
    <source>
        <strain evidence="7">NC_groundwater_973_Pr1_S-0.2um_54_13</strain>
    </source>
</reference>
<comment type="subcellular location">
    <subcellularLocation>
        <location evidence="1">Membrane</location>
        <topology evidence="1">Multi-pass membrane protein</topology>
    </subcellularLocation>
</comment>
<feature type="transmembrane region" description="Helical" evidence="6">
    <location>
        <begin position="211"/>
        <end position="230"/>
    </location>
</feature>
<dbReference type="GO" id="GO:0055085">
    <property type="term" value="P:transmembrane transport"/>
    <property type="evidence" value="ECO:0007669"/>
    <property type="project" value="TreeGrafter"/>
</dbReference>
<keyword evidence="5 6" id="KW-0472">Membrane</keyword>
<dbReference type="Proteomes" id="UP000753196">
    <property type="component" value="Unassembled WGS sequence"/>
</dbReference>
<comment type="caution">
    <text evidence="7">The sequence shown here is derived from an EMBL/GenBank/DDBJ whole genome shotgun (WGS) entry which is preliminary data.</text>
</comment>
<feature type="transmembrane region" description="Helical" evidence="6">
    <location>
        <begin position="152"/>
        <end position="171"/>
    </location>
</feature>
<keyword evidence="4 6" id="KW-1133">Transmembrane helix</keyword>
<protein>
    <submittedName>
        <fullName evidence="7">AI-2E family transporter</fullName>
    </submittedName>
</protein>
<evidence type="ECO:0000256" key="6">
    <source>
        <dbReference type="SAM" id="Phobius"/>
    </source>
</evidence>
<organism evidence="7 8">
    <name type="scientific">Candidatus Sungiibacteriota bacterium</name>
    <dbReference type="NCBI Taxonomy" id="2750080"/>
    <lineage>
        <taxon>Bacteria</taxon>
        <taxon>Candidatus Sungiibacteriota</taxon>
    </lineage>
</organism>
<evidence type="ECO:0000256" key="4">
    <source>
        <dbReference type="ARBA" id="ARBA00022989"/>
    </source>
</evidence>
<dbReference type="InterPro" id="IPR002549">
    <property type="entry name" value="AI-2E-like"/>
</dbReference>
<evidence type="ECO:0000256" key="2">
    <source>
        <dbReference type="ARBA" id="ARBA00009773"/>
    </source>
</evidence>
<evidence type="ECO:0000256" key="5">
    <source>
        <dbReference type="ARBA" id="ARBA00023136"/>
    </source>
</evidence>
<keyword evidence="3 6" id="KW-0812">Transmembrane</keyword>
<dbReference type="GO" id="GO:0016020">
    <property type="term" value="C:membrane"/>
    <property type="evidence" value="ECO:0007669"/>
    <property type="project" value="UniProtKB-SubCell"/>
</dbReference>
<evidence type="ECO:0000313" key="7">
    <source>
        <dbReference type="EMBL" id="MBI3630913.1"/>
    </source>
</evidence>
<comment type="similarity">
    <text evidence="2">Belongs to the autoinducer-2 exporter (AI-2E) (TC 2.A.86) family.</text>
</comment>
<dbReference type="EMBL" id="JACQCR010000025">
    <property type="protein sequence ID" value="MBI3630913.1"/>
    <property type="molecule type" value="Genomic_DNA"/>
</dbReference>
<name>A0A932VR50_9BACT</name>
<feature type="transmembrane region" description="Helical" evidence="6">
    <location>
        <begin position="250"/>
        <end position="280"/>
    </location>
</feature>
<proteinExistence type="inferred from homology"/>
<dbReference type="AlphaFoldDB" id="A0A932VR50"/>
<dbReference type="PANTHER" id="PTHR21716:SF62">
    <property type="entry name" value="TRANSPORT PROTEIN YDBI-RELATED"/>
    <property type="match status" value="1"/>
</dbReference>
<sequence length="347" mass="37969">MPSKDFQYLHISTWTMVRFFLIVLSLAVLYAVRDVIFSLVFAVIVASAVEPGIEWLKERKIPRILGVILVYLSGAAIFFFLVYLIFPLLAEEIGNFSATYPLLETQIHTGVQWAGSFPLLSFLGANIEGLFRIPAQYIEGLSGGASDVASTAFGGIFSFVLIVVFSFYLAAQERGIESFLRLVTPLRYEPYALDLWGRSQRKLGRWLRSQMLLGAVVGVLIFFGLTMLGMDHALFFATLSGMFEIIPVVGPILAAVPAVTAAFLTSPSLGILTVALYILVQQVESHVIVPVVMRKTVGLSPLVVVLALLIGGKIGGIFGVLLAVPMTVIAAELLNDWDKKKRTLIPE</sequence>
<dbReference type="Pfam" id="PF01594">
    <property type="entry name" value="AI-2E_transport"/>
    <property type="match status" value="1"/>
</dbReference>
<feature type="transmembrane region" description="Helical" evidence="6">
    <location>
        <begin position="65"/>
        <end position="86"/>
    </location>
</feature>
<evidence type="ECO:0000256" key="1">
    <source>
        <dbReference type="ARBA" id="ARBA00004141"/>
    </source>
</evidence>
<gene>
    <name evidence="7" type="ORF">HY221_01070</name>
</gene>
<evidence type="ECO:0000313" key="8">
    <source>
        <dbReference type="Proteomes" id="UP000753196"/>
    </source>
</evidence>
<dbReference type="PANTHER" id="PTHR21716">
    <property type="entry name" value="TRANSMEMBRANE PROTEIN"/>
    <property type="match status" value="1"/>
</dbReference>